<gene>
    <name evidence="3" type="ORF">TCAP_06784</name>
</gene>
<dbReference type="PANTHER" id="PTHR10799">
    <property type="entry name" value="SNF2/RAD54 HELICASE FAMILY"/>
    <property type="match status" value="1"/>
</dbReference>
<dbReference type="PROSITE" id="PS51194">
    <property type="entry name" value="HELICASE_CTER"/>
    <property type="match status" value="1"/>
</dbReference>
<evidence type="ECO:0000313" key="3">
    <source>
        <dbReference type="EMBL" id="PNY23268.1"/>
    </source>
</evidence>
<feature type="compositionally biased region" description="Gly residues" evidence="1">
    <location>
        <begin position="213"/>
        <end position="223"/>
    </location>
</feature>
<keyword evidence="4" id="KW-1185">Reference proteome</keyword>
<reference evidence="3 4" key="1">
    <citation type="submission" date="2017-08" db="EMBL/GenBank/DDBJ databases">
        <title>Harnessing the power of phylogenomics to disentangle the directionality and signatures of interkingdom host jumping in the parasitic fungal genus Tolypocladium.</title>
        <authorList>
            <person name="Quandt C.A."/>
            <person name="Patterson W."/>
            <person name="Spatafora J.W."/>
        </authorList>
    </citation>
    <scope>NUCLEOTIDE SEQUENCE [LARGE SCALE GENOMIC DNA]</scope>
    <source>
        <strain evidence="3 4">CBS 113982</strain>
    </source>
</reference>
<organism evidence="3 4">
    <name type="scientific">Tolypocladium capitatum</name>
    <dbReference type="NCBI Taxonomy" id="45235"/>
    <lineage>
        <taxon>Eukaryota</taxon>
        <taxon>Fungi</taxon>
        <taxon>Dikarya</taxon>
        <taxon>Ascomycota</taxon>
        <taxon>Pezizomycotina</taxon>
        <taxon>Sordariomycetes</taxon>
        <taxon>Hypocreomycetidae</taxon>
        <taxon>Hypocreales</taxon>
        <taxon>Ophiocordycipitaceae</taxon>
        <taxon>Tolypocladium</taxon>
    </lineage>
</organism>
<name>A0A2K3Q6X3_9HYPO</name>
<dbReference type="Pfam" id="PF00271">
    <property type="entry name" value="Helicase_C"/>
    <property type="match status" value="1"/>
</dbReference>
<evidence type="ECO:0000259" key="2">
    <source>
        <dbReference type="PROSITE" id="PS51194"/>
    </source>
</evidence>
<protein>
    <recommendedName>
        <fullName evidence="2">Helicase C-terminal domain-containing protein</fullName>
    </recommendedName>
</protein>
<dbReference type="Gene3D" id="3.40.50.300">
    <property type="entry name" value="P-loop containing nucleotide triphosphate hydrolases"/>
    <property type="match status" value="1"/>
</dbReference>
<evidence type="ECO:0000256" key="1">
    <source>
        <dbReference type="SAM" id="MobiDB-lite"/>
    </source>
</evidence>
<proteinExistence type="predicted"/>
<dbReference type="InterPro" id="IPR027417">
    <property type="entry name" value="P-loop_NTPase"/>
</dbReference>
<dbReference type="EMBL" id="NRSZ01001120">
    <property type="protein sequence ID" value="PNY23268.1"/>
    <property type="molecule type" value="Genomic_DNA"/>
</dbReference>
<dbReference type="SUPFAM" id="SSF52540">
    <property type="entry name" value="P-loop containing nucleoside triphosphate hydrolases"/>
    <property type="match status" value="1"/>
</dbReference>
<comment type="caution">
    <text evidence="3">The sequence shown here is derived from an EMBL/GenBank/DDBJ whole genome shotgun (WGS) entry which is preliminary data.</text>
</comment>
<dbReference type="Proteomes" id="UP000236621">
    <property type="component" value="Unassembled WGS sequence"/>
</dbReference>
<sequence length="250" mass="27064">MAGYATLHITSRTEQAERDTAVRRFSEKGSPYCALITSTTLNAYGVDFHRDCHVGLMVEEPPNTATAMQAIGRLYRLGQTDDVEFERVILRHSYDSAMEARNLHKYATTVAAHAEIDPRIDVMDHPMSQLEGLFYTELARFLMKHPELSTKVSKENIAGIAKAWKPGMAFTAKHVEGGMPELEDGVALRPFEPAKVDMTNAVMVSGDDADSGDGAGDGAGGDGLAATPRNKSAKTSSAESARKRALGAMM</sequence>
<dbReference type="InterPro" id="IPR001650">
    <property type="entry name" value="Helicase_C-like"/>
</dbReference>
<feature type="region of interest" description="Disordered" evidence="1">
    <location>
        <begin position="205"/>
        <end position="250"/>
    </location>
</feature>
<feature type="compositionally biased region" description="Polar residues" evidence="1">
    <location>
        <begin position="229"/>
        <end position="239"/>
    </location>
</feature>
<dbReference type="AlphaFoldDB" id="A0A2K3Q6X3"/>
<evidence type="ECO:0000313" key="4">
    <source>
        <dbReference type="Proteomes" id="UP000236621"/>
    </source>
</evidence>
<accession>A0A2K3Q6X3</accession>
<feature type="domain" description="Helicase C-terminal" evidence="2">
    <location>
        <begin position="1"/>
        <end position="124"/>
    </location>
</feature>
<dbReference type="STRING" id="45235.A0A2K3Q6X3"/>